<keyword evidence="3" id="KW-0611">Plant defense</keyword>
<name>A0ABD3BUB2_9LAMI</name>
<evidence type="ECO:0000256" key="1">
    <source>
        <dbReference type="ARBA" id="ARBA00009923"/>
    </source>
</evidence>
<dbReference type="EMBL" id="JAVIJP010000066">
    <property type="protein sequence ID" value="KAL3621050.1"/>
    <property type="molecule type" value="Genomic_DNA"/>
</dbReference>
<sequence length="142" mass="15524">MAYAQNSDQDYVNAHNTPRGVVSVLSVTWNITLATYALNYANSRKADCALTHSNGGYGENLAKGSSSTFTGVTAVNMWAAEKPYYDYTSNSCTGGNQCLHYTQVVWSSSVQIGCARVQCNNGWYYVICSYDPRGNLGGQRPY</sequence>
<dbReference type="InterPro" id="IPR014044">
    <property type="entry name" value="CAP_dom"/>
</dbReference>
<evidence type="ECO:0000256" key="4">
    <source>
        <dbReference type="ARBA" id="ARBA00023157"/>
    </source>
</evidence>
<evidence type="ECO:0000256" key="5">
    <source>
        <dbReference type="ARBA" id="ARBA00023265"/>
    </source>
</evidence>
<evidence type="ECO:0000256" key="3">
    <source>
        <dbReference type="ARBA" id="ARBA00022821"/>
    </source>
</evidence>
<comment type="similarity">
    <text evidence="1">Belongs to the CRISP family.</text>
</comment>
<dbReference type="Gene3D" id="3.40.33.10">
    <property type="entry name" value="CAP"/>
    <property type="match status" value="1"/>
</dbReference>
<comment type="caution">
    <text evidence="7">The sequence shown here is derived from an EMBL/GenBank/DDBJ whole genome shotgun (WGS) entry which is preliminary data.</text>
</comment>
<organism evidence="7 8">
    <name type="scientific">Castilleja foliolosa</name>
    <dbReference type="NCBI Taxonomy" id="1961234"/>
    <lineage>
        <taxon>Eukaryota</taxon>
        <taxon>Viridiplantae</taxon>
        <taxon>Streptophyta</taxon>
        <taxon>Embryophyta</taxon>
        <taxon>Tracheophyta</taxon>
        <taxon>Spermatophyta</taxon>
        <taxon>Magnoliopsida</taxon>
        <taxon>eudicotyledons</taxon>
        <taxon>Gunneridae</taxon>
        <taxon>Pentapetalae</taxon>
        <taxon>asterids</taxon>
        <taxon>lamiids</taxon>
        <taxon>Lamiales</taxon>
        <taxon>Orobanchaceae</taxon>
        <taxon>Pedicularideae</taxon>
        <taxon>Castillejinae</taxon>
        <taxon>Castilleja</taxon>
    </lineage>
</organism>
<accession>A0ABD3BUB2</accession>
<protein>
    <recommendedName>
        <fullName evidence="6">SCP domain-containing protein</fullName>
    </recommendedName>
</protein>
<reference evidence="8" key="1">
    <citation type="journal article" date="2024" name="IScience">
        <title>Strigolactones Initiate the Formation of Haustorium-like Structures in Castilleja.</title>
        <authorList>
            <person name="Buerger M."/>
            <person name="Peterson D."/>
            <person name="Chory J."/>
        </authorList>
    </citation>
    <scope>NUCLEOTIDE SEQUENCE [LARGE SCALE GENOMIC DNA]</scope>
</reference>
<gene>
    <name evidence="7" type="ORF">CASFOL_035962</name>
</gene>
<keyword evidence="2" id="KW-0732">Signal</keyword>
<dbReference type="Proteomes" id="UP001632038">
    <property type="component" value="Unassembled WGS sequence"/>
</dbReference>
<dbReference type="Pfam" id="PF00188">
    <property type="entry name" value="CAP"/>
    <property type="match status" value="1"/>
</dbReference>
<proteinExistence type="inferred from homology"/>
<keyword evidence="8" id="KW-1185">Reference proteome</keyword>
<evidence type="ECO:0000256" key="2">
    <source>
        <dbReference type="ARBA" id="ARBA00022729"/>
    </source>
</evidence>
<dbReference type="PROSITE" id="PS01010">
    <property type="entry name" value="CRISP_2"/>
    <property type="match status" value="1"/>
</dbReference>
<dbReference type="SUPFAM" id="SSF55797">
    <property type="entry name" value="PR-1-like"/>
    <property type="match status" value="1"/>
</dbReference>
<dbReference type="PANTHER" id="PTHR10334">
    <property type="entry name" value="CYSTEINE-RICH SECRETORY PROTEIN-RELATED"/>
    <property type="match status" value="1"/>
</dbReference>
<dbReference type="SMART" id="SM00198">
    <property type="entry name" value="SCP"/>
    <property type="match status" value="1"/>
</dbReference>
<keyword evidence="5" id="KW-0568">Pathogenesis-related protein</keyword>
<dbReference type="GO" id="GO:0098542">
    <property type="term" value="P:defense response to other organism"/>
    <property type="evidence" value="ECO:0007669"/>
    <property type="project" value="UniProtKB-ARBA"/>
</dbReference>
<dbReference type="InterPro" id="IPR035940">
    <property type="entry name" value="CAP_sf"/>
</dbReference>
<dbReference type="InterPro" id="IPR018244">
    <property type="entry name" value="Allrgn_V5/Tpx1_CS"/>
</dbReference>
<evidence type="ECO:0000259" key="6">
    <source>
        <dbReference type="SMART" id="SM00198"/>
    </source>
</evidence>
<evidence type="ECO:0000313" key="8">
    <source>
        <dbReference type="Proteomes" id="UP001632038"/>
    </source>
</evidence>
<dbReference type="FunFam" id="3.40.33.10:FF:000006">
    <property type="entry name" value="Putative pathogenesis-related protein 1"/>
    <property type="match status" value="1"/>
</dbReference>
<keyword evidence="4" id="KW-1015">Disulfide bond</keyword>
<feature type="domain" description="SCP" evidence="6">
    <location>
        <begin position="6"/>
        <end position="138"/>
    </location>
</feature>
<dbReference type="InterPro" id="IPR001283">
    <property type="entry name" value="CRISP-related"/>
</dbReference>
<dbReference type="CDD" id="cd05381">
    <property type="entry name" value="CAP_PR-1"/>
    <property type="match status" value="1"/>
</dbReference>
<evidence type="ECO:0000313" key="7">
    <source>
        <dbReference type="EMBL" id="KAL3621050.1"/>
    </source>
</evidence>
<dbReference type="AlphaFoldDB" id="A0ABD3BUB2"/>
<dbReference type="PRINTS" id="PR00837">
    <property type="entry name" value="V5TPXLIKE"/>
</dbReference>